<dbReference type="GO" id="GO:0019441">
    <property type="term" value="P:L-tryptophan catabolic process to kynurenine"/>
    <property type="evidence" value="ECO:0007669"/>
    <property type="project" value="InterPro"/>
</dbReference>
<dbReference type="GO" id="GO:0033754">
    <property type="term" value="F:indoleamine 2,3-dioxygenase activity"/>
    <property type="evidence" value="ECO:0007669"/>
    <property type="project" value="TreeGrafter"/>
</dbReference>
<evidence type="ECO:0000256" key="3">
    <source>
        <dbReference type="ARBA" id="ARBA00023004"/>
    </source>
</evidence>
<dbReference type="InterPro" id="IPR037217">
    <property type="entry name" value="Trp/Indoleamine_2_3_dOase-like"/>
</dbReference>
<dbReference type="GO" id="GO:0046872">
    <property type="term" value="F:metal ion binding"/>
    <property type="evidence" value="ECO:0007669"/>
    <property type="project" value="UniProtKB-KW"/>
</dbReference>
<keyword evidence="4" id="KW-0349">Heme</keyword>
<evidence type="ECO:0000256" key="1">
    <source>
        <dbReference type="ARBA" id="ARBA00007119"/>
    </source>
</evidence>
<dbReference type="GO" id="GO:0034354">
    <property type="term" value="P:'de novo' NAD+ biosynthetic process from L-tryptophan"/>
    <property type="evidence" value="ECO:0007669"/>
    <property type="project" value="TreeGrafter"/>
</dbReference>
<dbReference type="Proteomes" id="UP000025227">
    <property type="component" value="Unplaced"/>
</dbReference>
<name>A0A7I4YWX4_HAECO</name>
<dbReference type="OrthoDB" id="10262710at2759"/>
<dbReference type="Pfam" id="PF01231">
    <property type="entry name" value="IDO"/>
    <property type="match status" value="1"/>
</dbReference>
<dbReference type="GO" id="GO:0004833">
    <property type="term" value="F:L-tryptophan 2,3-dioxygenase activity"/>
    <property type="evidence" value="ECO:0007669"/>
    <property type="project" value="TreeGrafter"/>
</dbReference>
<keyword evidence="3 4" id="KW-0408">Iron</keyword>
<feature type="binding site" description="proximal binding residue" evidence="4">
    <location>
        <position position="334"/>
    </location>
    <ligand>
        <name>heme b</name>
        <dbReference type="ChEBI" id="CHEBI:60344"/>
    </ligand>
    <ligandPart>
        <name>Fe</name>
        <dbReference type="ChEBI" id="CHEBI:18248"/>
    </ligandPart>
</feature>
<accession>A0A7I4YWX4</accession>
<evidence type="ECO:0000256" key="2">
    <source>
        <dbReference type="ARBA" id="ARBA00022723"/>
    </source>
</evidence>
<evidence type="ECO:0000256" key="4">
    <source>
        <dbReference type="PIRSR" id="PIRSR600898-1"/>
    </source>
</evidence>
<dbReference type="SUPFAM" id="SSF140959">
    <property type="entry name" value="Indolic compounds 2,3-dioxygenase-like"/>
    <property type="match status" value="1"/>
</dbReference>
<proteinExistence type="inferred from homology"/>
<dbReference type="PANTHER" id="PTHR28657">
    <property type="entry name" value="INDOLEAMINE 2,3-DIOXYGENASE"/>
    <property type="match status" value="1"/>
</dbReference>
<dbReference type="Gene3D" id="1.20.58.480">
    <property type="match status" value="1"/>
</dbReference>
<dbReference type="GO" id="GO:0005737">
    <property type="term" value="C:cytoplasm"/>
    <property type="evidence" value="ECO:0007669"/>
    <property type="project" value="TreeGrafter"/>
</dbReference>
<protein>
    <submittedName>
        <fullName evidence="6">Indoleamine 2,3-dioxygenase 2</fullName>
    </submittedName>
</protein>
<evidence type="ECO:0000313" key="5">
    <source>
        <dbReference type="Proteomes" id="UP000025227"/>
    </source>
</evidence>
<keyword evidence="5" id="KW-1185">Reference proteome</keyword>
<dbReference type="OMA" id="WHQYSGG"/>
<dbReference type="GO" id="GO:0020037">
    <property type="term" value="F:heme binding"/>
    <property type="evidence" value="ECO:0007669"/>
    <property type="project" value="InterPro"/>
</dbReference>
<comment type="similarity">
    <text evidence="1">Belongs to the indoleamine 2,3-dioxygenase family.</text>
</comment>
<dbReference type="InterPro" id="IPR000898">
    <property type="entry name" value="Indolamine_dOase"/>
</dbReference>
<dbReference type="AlphaFoldDB" id="A0A7I4YWX4"/>
<evidence type="ECO:0000313" key="6">
    <source>
        <dbReference type="WBParaSite" id="HCON_00155060-00001"/>
    </source>
</evidence>
<organism evidence="5 6">
    <name type="scientific">Haemonchus contortus</name>
    <name type="common">Barber pole worm</name>
    <dbReference type="NCBI Taxonomy" id="6289"/>
    <lineage>
        <taxon>Eukaryota</taxon>
        <taxon>Metazoa</taxon>
        <taxon>Ecdysozoa</taxon>
        <taxon>Nematoda</taxon>
        <taxon>Chromadorea</taxon>
        <taxon>Rhabditida</taxon>
        <taxon>Rhabditina</taxon>
        <taxon>Rhabditomorpha</taxon>
        <taxon>Strongyloidea</taxon>
        <taxon>Trichostrongylidae</taxon>
        <taxon>Haemonchus</taxon>
    </lineage>
</organism>
<dbReference type="PANTHER" id="PTHR28657:SF5">
    <property type="entry name" value="INDOLEAMINE 2,3-DIOXYGENASE"/>
    <property type="match status" value="1"/>
</dbReference>
<sequence>MVTDNVQNVMTRFRVSKELGFLLECHLSQMPEYYQPWIAMCNNIADLIKSHSVRQALCSMPELTTDLLSTYEDWRLAHLLLTTMVSAYIWSEATHDETLVIPRNLCAPLVVVSEHLGLRPIICHASACLANWKLMDPSQPFSPDNLRLNAFNPLDSDGNRWFFVVTAQIEKDFGPCVYNIIRAVHFKTEDNAHYINEALSSIRDSLSKGIETMKRMPELLTPAEFYHELRPYLQGYDANTLNSHGIVFEGMEKNGPVKCAGASAAQSSTLQLVDAFLRVEHSGEAKKFLNQQREYMPREHRELIHWIETESPVQKSTEGRQEVLDALTKFRSFHFNTVALYIITQMKGSSGTGTGGTSFVKFLNKVRADTK</sequence>
<reference evidence="6" key="1">
    <citation type="submission" date="2020-12" db="UniProtKB">
        <authorList>
            <consortium name="WormBaseParasite"/>
        </authorList>
    </citation>
    <scope>IDENTIFICATION</scope>
    <source>
        <strain evidence="6">MHco3</strain>
    </source>
</reference>
<dbReference type="WBParaSite" id="HCON_00155060-00001">
    <property type="protein sequence ID" value="HCON_00155060-00001"/>
    <property type="gene ID" value="HCON_00155060"/>
</dbReference>
<keyword evidence="2 4" id="KW-0479">Metal-binding</keyword>